<dbReference type="InterPro" id="IPR001965">
    <property type="entry name" value="Znf_PHD"/>
</dbReference>
<keyword evidence="8" id="KW-1185">Reference proteome</keyword>
<dbReference type="EMBL" id="SPLM01000145">
    <property type="protein sequence ID" value="TMW56362.1"/>
    <property type="molecule type" value="Genomic_DNA"/>
</dbReference>
<dbReference type="OrthoDB" id="432829at2759"/>
<feature type="compositionally biased region" description="Polar residues" evidence="5">
    <location>
        <begin position="448"/>
        <end position="485"/>
    </location>
</feature>
<comment type="caution">
    <text evidence="7">The sequence shown here is derived from an EMBL/GenBank/DDBJ whole genome shotgun (WGS) entry which is preliminary data.</text>
</comment>
<feature type="region of interest" description="Disordered" evidence="5">
    <location>
        <begin position="513"/>
        <end position="762"/>
    </location>
</feature>
<dbReference type="PANTHER" id="PTHR47162">
    <property type="entry name" value="OS02G0192300 PROTEIN"/>
    <property type="match status" value="1"/>
</dbReference>
<feature type="compositionally biased region" description="Polar residues" evidence="5">
    <location>
        <begin position="975"/>
        <end position="1003"/>
    </location>
</feature>
<evidence type="ECO:0000256" key="1">
    <source>
        <dbReference type="ARBA" id="ARBA00022723"/>
    </source>
</evidence>
<dbReference type="InterPro" id="IPR019787">
    <property type="entry name" value="Znf_PHD-finger"/>
</dbReference>
<dbReference type="PANTHER" id="PTHR47162:SF10">
    <property type="entry name" value="METHYL-CPG-BINDING DOMAIN-CONTAINING PROTEIN 9 ISOFORM X1"/>
    <property type="match status" value="1"/>
</dbReference>
<keyword evidence="2 4" id="KW-0863">Zinc-finger</keyword>
<feature type="compositionally biased region" description="Low complexity" evidence="5">
    <location>
        <begin position="8"/>
        <end position="18"/>
    </location>
</feature>
<dbReference type="InterPro" id="IPR019786">
    <property type="entry name" value="Zinc_finger_PHD-type_CS"/>
</dbReference>
<evidence type="ECO:0000256" key="4">
    <source>
        <dbReference type="PROSITE-ProRule" id="PRU00146"/>
    </source>
</evidence>
<evidence type="ECO:0000313" key="7">
    <source>
        <dbReference type="EMBL" id="TMW56362.1"/>
    </source>
</evidence>
<feature type="compositionally biased region" description="Low complexity" evidence="5">
    <location>
        <begin position="869"/>
        <end position="907"/>
    </location>
</feature>
<dbReference type="Gene3D" id="3.30.40.10">
    <property type="entry name" value="Zinc/RING finger domain, C3HC4 (zinc finger)"/>
    <property type="match status" value="1"/>
</dbReference>
<feature type="region of interest" description="Disordered" evidence="5">
    <location>
        <begin position="403"/>
        <end position="485"/>
    </location>
</feature>
<feature type="compositionally biased region" description="Low complexity" evidence="5">
    <location>
        <begin position="1079"/>
        <end position="1100"/>
    </location>
</feature>
<feature type="region of interest" description="Disordered" evidence="5">
    <location>
        <begin position="1"/>
        <end position="141"/>
    </location>
</feature>
<feature type="compositionally biased region" description="Polar residues" evidence="5">
    <location>
        <begin position="596"/>
        <end position="631"/>
    </location>
</feature>
<evidence type="ECO:0000259" key="6">
    <source>
        <dbReference type="PROSITE" id="PS50016"/>
    </source>
</evidence>
<evidence type="ECO:0000313" key="8">
    <source>
        <dbReference type="Proteomes" id="UP000794436"/>
    </source>
</evidence>
<feature type="compositionally biased region" description="Basic and acidic residues" evidence="5">
    <location>
        <begin position="936"/>
        <end position="948"/>
    </location>
</feature>
<feature type="compositionally biased region" description="Acidic residues" evidence="5">
    <location>
        <begin position="97"/>
        <end position="130"/>
    </location>
</feature>
<proteinExistence type="predicted"/>
<organism evidence="7 8">
    <name type="scientific">Pythium oligandrum</name>
    <name type="common">Mycoparasitic fungus</name>
    <dbReference type="NCBI Taxonomy" id="41045"/>
    <lineage>
        <taxon>Eukaryota</taxon>
        <taxon>Sar</taxon>
        <taxon>Stramenopiles</taxon>
        <taxon>Oomycota</taxon>
        <taxon>Peronosporomycetes</taxon>
        <taxon>Pythiales</taxon>
        <taxon>Pythiaceae</taxon>
        <taxon>Pythium</taxon>
    </lineage>
</organism>
<dbReference type="InterPro" id="IPR013083">
    <property type="entry name" value="Znf_RING/FYVE/PHD"/>
</dbReference>
<dbReference type="PROSITE" id="PS01359">
    <property type="entry name" value="ZF_PHD_1"/>
    <property type="match status" value="1"/>
</dbReference>
<feature type="compositionally biased region" description="Basic and acidic residues" evidence="5">
    <location>
        <begin position="722"/>
        <end position="732"/>
    </location>
</feature>
<feature type="compositionally biased region" description="Basic and acidic residues" evidence="5">
    <location>
        <begin position="676"/>
        <end position="685"/>
    </location>
</feature>
<feature type="compositionally biased region" description="Basic and acidic residues" evidence="5">
    <location>
        <begin position="651"/>
        <end position="661"/>
    </location>
</feature>
<accession>A0A8K1C4I6</accession>
<feature type="compositionally biased region" description="Low complexity" evidence="5">
    <location>
        <begin position="28"/>
        <end position="43"/>
    </location>
</feature>
<keyword evidence="1" id="KW-0479">Metal-binding</keyword>
<dbReference type="AlphaFoldDB" id="A0A8K1C4I6"/>
<evidence type="ECO:0000256" key="2">
    <source>
        <dbReference type="ARBA" id="ARBA00022771"/>
    </source>
</evidence>
<dbReference type="CDD" id="cd15543">
    <property type="entry name" value="PHD_RSF1"/>
    <property type="match status" value="1"/>
</dbReference>
<reference evidence="7" key="1">
    <citation type="submission" date="2019-03" db="EMBL/GenBank/DDBJ databases">
        <title>Long read genome sequence of the mycoparasitic Pythium oligandrum ATCC 38472 isolated from sugarbeet rhizosphere.</title>
        <authorList>
            <person name="Gaulin E."/>
        </authorList>
    </citation>
    <scope>NUCLEOTIDE SEQUENCE</scope>
    <source>
        <strain evidence="7">ATCC 38472_TT</strain>
    </source>
</reference>
<feature type="compositionally biased region" description="Low complexity" evidence="5">
    <location>
        <begin position="666"/>
        <end position="675"/>
    </location>
</feature>
<keyword evidence="3" id="KW-0862">Zinc</keyword>
<dbReference type="PROSITE" id="PS50016">
    <property type="entry name" value="ZF_PHD_2"/>
    <property type="match status" value="1"/>
</dbReference>
<dbReference type="SMART" id="SM00249">
    <property type="entry name" value="PHD"/>
    <property type="match status" value="1"/>
</dbReference>
<name>A0A8K1C4I6_PYTOL</name>
<gene>
    <name evidence="7" type="ORF">Poli38472_006372</name>
</gene>
<feature type="compositionally biased region" description="Low complexity" evidence="5">
    <location>
        <begin position="528"/>
        <end position="541"/>
    </location>
</feature>
<dbReference type="SUPFAM" id="SSF57903">
    <property type="entry name" value="FYVE/PHD zinc finger"/>
    <property type="match status" value="1"/>
</dbReference>
<feature type="region of interest" description="Disordered" evidence="5">
    <location>
        <begin position="1066"/>
        <end position="1109"/>
    </location>
</feature>
<evidence type="ECO:0000256" key="3">
    <source>
        <dbReference type="ARBA" id="ARBA00022833"/>
    </source>
</evidence>
<feature type="domain" description="PHD-type" evidence="6">
    <location>
        <begin position="758"/>
        <end position="809"/>
    </location>
</feature>
<sequence length="1109" mass="118599">MVKRGRPRSATSRSSRVSTPEPVHEQPASTPTRRPRARAGASGLDQLAHASTELTDSQSARAARLARRKDAAIEEEEAVAVAVPASNGKRSARQQDPEPEEKGDDEDKGNGEGDGDANCDGEHAGEDEDWPTPPPKRRRVQSVDPNYVYRLEVELDEMKSRLRKTERLLDRHTFGKTPSKHTAHNSERLDLVQAEIVRLETTMASLVGRTRLTSPENASTGTTAAVESLRAIQDTLAVLQGHLTNPVSFDGLDYHVRPMFDRLWVHGRESAEDDIRSKLAFWKYKALDMKGRVLAALSGTLPPHTAELLQNALDFLSSFSLLEMRLDPDMRESRQKQQTQEAVERLHDKLVELETQRLNAWTRGPLAPTTWNTTDASVSGQTVEPIVEAVATLATVMTETVPSLQPVQPPAPPLPTQRVSRAPKPPPLSMRHGESETDSDVDEPLPTPTRQNASKNPSKTISGSNGQAQDTSVPSEPSANNTTAARQKTIAPMPSISVTPASVAPAASALSVTVGAASPAAEKPVKRASAAPAQESTAATSKQPAKEDRPGRSTISLDEYSRRSKDANVPAAVSPDKRPSQPSVAPKPTKEPTAKDTATPSKQSQQGQRSKPGSSTVSSNSRAPESSGQSGSKRKRTPSPSPPPPSSAEPAARKKSSDVAKKSKSKSSSDVALLKKILESRKERISGTSPASTAAASPASSSSSIQIKAPSKSKAASTDSSVSKKNEEKRQSDNGLLPIPKPAEAQKPSRSRDTTSPSSGCSACKRNDSYASLLLCDNDCGREYHTFCLSPPLSKIPEGDWYCPRCLRREGLRRNDLIFRCSVSNCDKITAAKYCYIHRCQHPEGCLNRTNWRGLCRRHYESRRDKDPTITPIPSPSTDTTPASKNAKPAASTPSPSTTATVSVAKTQPTTASNGKSPSTTTTSEKSQQATPNTTKSKETAKSSDKKSTNSSETPPATTGSTKNQPAVGSAEKATPSTLTTEKLTQPPVSSEKSKQGTTSSAKSKPADGNAATAEDTMTRATKSSMVAGAPRSKSSKEPKSNSEALMDNMRQLGMWMPNNLVSSVVKRVESNPSQRAHSSTTATASTKSSGASTARSSSAPLDPPSSRR</sequence>
<feature type="compositionally biased region" description="Polar residues" evidence="5">
    <location>
        <begin position="949"/>
        <end position="967"/>
    </location>
</feature>
<evidence type="ECO:0000256" key="5">
    <source>
        <dbReference type="SAM" id="MobiDB-lite"/>
    </source>
</evidence>
<protein>
    <recommendedName>
        <fullName evidence="6">PHD-type domain-containing protein</fullName>
    </recommendedName>
</protein>
<dbReference type="GO" id="GO:0008270">
    <property type="term" value="F:zinc ion binding"/>
    <property type="evidence" value="ECO:0007669"/>
    <property type="project" value="UniProtKB-KW"/>
</dbReference>
<dbReference type="InterPro" id="IPR011011">
    <property type="entry name" value="Znf_FYVE_PHD"/>
</dbReference>
<feature type="compositionally biased region" description="Low complexity" evidence="5">
    <location>
        <begin position="916"/>
        <end position="927"/>
    </location>
</feature>
<dbReference type="Pfam" id="PF00628">
    <property type="entry name" value="PHD"/>
    <property type="match status" value="1"/>
</dbReference>
<feature type="compositionally biased region" description="Low complexity" evidence="5">
    <location>
        <begin position="686"/>
        <end position="721"/>
    </location>
</feature>
<feature type="region of interest" description="Disordered" evidence="5">
    <location>
        <begin position="863"/>
        <end position="1052"/>
    </location>
</feature>
<dbReference type="Proteomes" id="UP000794436">
    <property type="component" value="Unassembled WGS sequence"/>
</dbReference>